<evidence type="ECO:0000313" key="5">
    <source>
        <dbReference type="EMBL" id="SPS02987.1"/>
    </source>
</evidence>
<dbReference type="GO" id="GO:0005694">
    <property type="term" value="C:chromosome"/>
    <property type="evidence" value="ECO:0007669"/>
    <property type="project" value="TreeGrafter"/>
</dbReference>
<reference evidence="5 6" key="1">
    <citation type="submission" date="2018-01" db="EMBL/GenBank/DDBJ databases">
        <authorList>
            <person name="Gaut B.S."/>
            <person name="Morton B.R."/>
            <person name="Clegg M.T."/>
            <person name="Duvall M.R."/>
        </authorList>
    </citation>
    <scope>NUCLEOTIDE SEQUENCE [LARGE SCALE GENOMIC DNA]</scope>
    <source>
        <strain evidence="5">Cupriavidus taiwanensis cmp 52</strain>
    </source>
</reference>
<dbReference type="GO" id="GO:0003677">
    <property type="term" value="F:DNA binding"/>
    <property type="evidence" value="ECO:0007669"/>
    <property type="project" value="UniProtKB-KW"/>
</dbReference>
<evidence type="ECO:0000313" key="6">
    <source>
        <dbReference type="Proteomes" id="UP000256805"/>
    </source>
</evidence>
<dbReference type="InterPro" id="IPR013741">
    <property type="entry name" value="KorB_domain"/>
</dbReference>
<dbReference type="SUPFAM" id="SSF109709">
    <property type="entry name" value="KorB DNA-binding domain-like"/>
    <property type="match status" value="1"/>
</dbReference>
<protein>
    <recommendedName>
        <fullName evidence="4">ParB-like N-terminal domain-containing protein</fullName>
    </recommendedName>
</protein>
<feature type="compositionally biased region" description="Basic and acidic residues" evidence="3">
    <location>
        <begin position="260"/>
        <end position="294"/>
    </location>
</feature>
<dbReference type="AlphaFoldDB" id="A0A375JD00"/>
<feature type="region of interest" description="Disordered" evidence="3">
    <location>
        <begin position="212"/>
        <end position="305"/>
    </location>
</feature>
<keyword evidence="2" id="KW-0238">DNA-binding</keyword>
<feature type="compositionally biased region" description="Low complexity" evidence="3">
    <location>
        <begin position="241"/>
        <end position="253"/>
    </location>
</feature>
<sequence>MTTKDMLSAAATSDEYYDTLDINLVIPDPDQPRKTIEDGSLAEIAESIKANGITQPIVVRPKDENGQYRIVTGERRWRACLLLEKERIPAIVRPLTQAQAVAEQVIDSISNVTARLSPVERAQALQRYVQGFESQAVAAGSLGKSKAWLSEMLAISELPGPVEDLCESGIVKDQTTLLALKKLSERCPDEARALIEEAKSNGKVEREAVKSLLSTVPKRQRKPKDDSTPPAAPPAAPPTGPSAVPSAAPADVPFEPTPESQHDVGHDSHPKDAPNDDERRPLVAAPDLEHEGRKAQPRRTRKEKAVKAAALLGLPDGVSEDELLDRLLDAYLETHPQEVAT</sequence>
<dbReference type="PANTHER" id="PTHR33375:SF1">
    <property type="entry name" value="CHROMOSOME-PARTITIONING PROTEIN PARB-RELATED"/>
    <property type="match status" value="1"/>
</dbReference>
<accession>A0A375JD00</accession>
<dbReference type="InterPro" id="IPR004437">
    <property type="entry name" value="ParB/RepB/Spo0J"/>
</dbReference>
<evidence type="ECO:0000256" key="3">
    <source>
        <dbReference type="SAM" id="MobiDB-lite"/>
    </source>
</evidence>
<evidence type="ECO:0000256" key="1">
    <source>
        <dbReference type="ARBA" id="ARBA00006295"/>
    </source>
</evidence>
<dbReference type="Gene3D" id="3.90.1530.30">
    <property type="match status" value="1"/>
</dbReference>
<name>A0A375JD00_9BURK</name>
<evidence type="ECO:0000256" key="2">
    <source>
        <dbReference type="ARBA" id="ARBA00023125"/>
    </source>
</evidence>
<dbReference type="GO" id="GO:0007059">
    <property type="term" value="P:chromosome segregation"/>
    <property type="evidence" value="ECO:0007669"/>
    <property type="project" value="TreeGrafter"/>
</dbReference>
<dbReference type="InterPro" id="IPR003115">
    <property type="entry name" value="ParB_N"/>
</dbReference>
<feature type="domain" description="ParB-like N-terminal" evidence="4">
    <location>
        <begin position="18"/>
        <end position="109"/>
    </location>
</feature>
<comment type="similarity">
    <text evidence="1">Belongs to the ParB family.</text>
</comment>
<dbReference type="Pfam" id="PF02195">
    <property type="entry name" value="ParB_N"/>
    <property type="match status" value="1"/>
</dbReference>
<dbReference type="Proteomes" id="UP000256805">
    <property type="component" value="Unassembled WGS sequence"/>
</dbReference>
<dbReference type="SMART" id="SM00470">
    <property type="entry name" value="ParB"/>
    <property type="match status" value="1"/>
</dbReference>
<dbReference type="InterPro" id="IPR036086">
    <property type="entry name" value="ParB/Sulfiredoxin_sf"/>
</dbReference>
<dbReference type="SUPFAM" id="SSF110849">
    <property type="entry name" value="ParB/Sulfiredoxin"/>
    <property type="match status" value="1"/>
</dbReference>
<evidence type="ECO:0000259" key="4">
    <source>
        <dbReference type="SMART" id="SM00470"/>
    </source>
</evidence>
<dbReference type="RefSeq" id="WP_116386560.1">
    <property type="nucleotide sequence ID" value="NZ_OVTA01000123.1"/>
</dbReference>
<proteinExistence type="inferred from homology"/>
<feature type="compositionally biased region" description="Basic residues" evidence="3">
    <location>
        <begin position="295"/>
        <end position="304"/>
    </location>
</feature>
<dbReference type="FunFam" id="3.90.1530.30:FF:000001">
    <property type="entry name" value="Chromosome partitioning protein ParB"/>
    <property type="match status" value="1"/>
</dbReference>
<dbReference type="InterPro" id="IPR050336">
    <property type="entry name" value="Chromosome_partition/occlusion"/>
</dbReference>
<dbReference type="EMBL" id="OVTA01000123">
    <property type="protein sequence ID" value="SPS02987.1"/>
    <property type="molecule type" value="Genomic_DNA"/>
</dbReference>
<dbReference type="Gene3D" id="1.10.10.2830">
    <property type="match status" value="1"/>
</dbReference>
<gene>
    <name evidence="5" type="ORF">CBM2634_U560004</name>
</gene>
<organism evidence="5 6">
    <name type="scientific">Cupriavidus taiwanensis</name>
    <dbReference type="NCBI Taxonomy" id="164546"/>
    <lineage>
        <taxon>Bacteria</taxon>
        <taxon>Pseudomonadati</taxon>
        <taxon>Pseudomonadota</taxon>
        <taxon>Betaproteobacteria</taxon>
        <taxon>Burkholderiales</taxon>
        <taxon>Burkholderiaceae</taxon>
        <taxon>Cupriavidus</taxon>
    </lineage>
</organism>
<dbReference type="PANTHER" id="PTHR33375">
    <property type="entry name" value="CHROMOSOME-PARTITIONING PROTEIN PARB-RELATED"/>
    <property type="match status" value="1"/>
</dbReference>
<feature type="compositionally biased region" description="Pro residues" evidence="3">
    <location>
        <begin position="230"/>
        <end position="240"/>
    </location>
</feature>
<dbReference type="NCBIfam" id="TIGR00180">
    <property type="entry name" value="parB_part"/>
    <property type="match status" value="1"/>
</dbReference>
<dbReference type="Pfam" id="PF08535">
    <property type="entry name" value="KorB"/>
    <property type="match status" value="1"/>
</dbReference>